<proteinExistence type="predicted"/>
<feature type="region of interest" description="Disordered" evidence="3">
    <location>
        <begin position="1"/>
        <end position="41"/>
    </location>
</feature>
<accession>A0AAN8TA80</accession>
<evidence type="ECO:0000313" key="6">
    <source>
        <dbReference type="EMBL" id="KAK6781487.1"/>
    </source>
</evidence>
<dbReference type="AlphaFoldDB" id="A0AAN8TA80"/>
<dbReference type="SMART" id="SM00717">
    <property type="entry name" value="SANT"/>
    <property type="match status" value="3"/>
</dbReference>
<comment type="caution">
    <text evidence="6">The sequence shown here is derived from an EMBL/GenBank/DDBJ whole genome shotgun (WGS) entry which is preliminary data.</text>
</comment>
<evidence type="ECO:0000259" key="5">
    <source>
        <dbReference type="PROSITE" id="PS51294"/>
    </source>
</evidence>
<dbReference type="PANTHER" id="PTHR47430">
    <property type="entry name" value="GB|AAC33480.1"/>
    <property type="match status" value="1"/>
</dbReference>
<dbReference type="Gene3D" id="1.10.10.60">
    <property type="entry name" value="Homeodomain-like"/>
    <property type="match status" value="2"/>
</dbReference>
<feature type="domain" description="Myb-like" evidence="4">
    <location>
        <begin position="580"/>
        <end position="633"/>
    </location>
</feature>
<name>A0AAN8TA80_SOLBU</name>
<dbReference type="InterPro" id="IPR001005">
    <property type="entry name" value="SANT/Myb"/>
</dbReference>
<feature type="domain" description="Myb-like" evidence="4">
    <location>
        <begin position="465"/>
        <end position="509"/>
    </location>
</feature>
<evidence type="ECO:0000256" key="1">
    <source>
        <dbReference type="ARBA" id="ARBA00004123"/>
    </source>
</evidence>
<evidence type="ECO:0000256" key="2">
    <source>
        <dbReference type="ARBA" id="ARBA00023242"/>
    </source>
</evidence>
<dbReference type="GO" id="GO:0005634">
    <property type="term" value="C:nucleus"/>
    <property type="evidence" value="ECO:0007669"/>
    <property type="project" value="UniProtKB-SubCell"/>
</dbReference>
<sequence>MVQGDEKVDMLMKSEKKSKKRKKNAVTDDSKVTKGDVKAVEHDSCFKEESLSFTGIGKERDKTKMETEAPRESEDSDIKRKKERGNGKQPGKSSKDGCEDAVKNVLKKKKKLKNEQEILIMHDASLDTKTLAHETASGTQEIKVVEMLSVGSGGNFTDEVKRKKKKKDKGEKDDGQVDIVAGVIQGIVSADEVKRKKRKKDKKKREDGQVDIVVGVIQGDVSAIDDMKRKKRKKDKRNKEDGQVDIMAGVIQGVVSADEVKRKKRKKDKKKREDGQVDIVAGIIQGDVSATDEMKRKKRKKDKRNKKDGQVDIVAGVIQGDASAIEETKDIQIDDANIRRMKETKLGHNSKDLSNEKTEKRVRFSDNVQFFHPISEPSNERHENNKQELLFGKKFTQEEDEIVKDAVCRYIEVYNLGDEGLQKVLNCKSYPEVMGCWKEIGKAIPYRPYRAVYYRAQRLFRMGEKRKWTEEEHGMLRKFQGQHGNKWTVLADELGRHPVHVGNAWHRIKLENRKRGQWDQEEVQKLFDLVNTDLQLKLSEERKSKHGMLRDNICWSSISDNLSTRISHHCCNKWYRQLTSSMVVAGEWADTDDYRLIAALFELDASCIEDVDWDNLLSHRHGDLCRKRWKSMVRQIGQHENKSFDAQVEVLAKRYRPDLVGAREVWDSKPLVP</sequence>
<dbReference type="InterPro" id="IPR009057">
    <property type="entry name" value="Homeodomain-like_sf"/>
</dbReference>
<feature type="compositionally biased region" description="Basic and acidic residues" evidence="3">
    <location>
        <begin position="25"/>
        <end position="41"/>
    </location>
</feature>
<feature type="domain" description="Myb-like" evidence="4">
    <location>
        <begin position="510"/>
        <end position="578"/>
    </location>
</feature>
<dbReference type="EMBL" id="JBANQN010000008">
    <property type="protein sequence ID" value="KAK6781487.1"/>
    <property type="molecule type" value="Genomic_DNA"/>
</dbReference>
<evidence type="ECO:0000259" key="4">
    <source>
        <dbReference type="PROSITE" id="PS50090"/>
    </source>
</evidence>
<feature type="region of interest" description="Disordered" evidence="3">
    <location>
        <begin position="56"/>
        <end position="102"/>
    </location>
</feature>
<feature type="compositionally biased region" description="Basic and acidic residues" evidence="3">
    <location>
        <begin position="1"/>
        <end position="15"/>
    </location>
</feature>
<evidence type="ECO:0000313" key="7">
    <source>
        <dbReference type="Proteomes" id="UP001371456"/>
    </source>
</evidence>
<dbReference type="SUPFAM" id="SSF46689">
    <property type="entry name" value="Homeodomain-like"/>
    <property type="match status" value="1"/>
</dbReference>
<reference evidence="6 7" key="1">
    <citation type="submission" date="2024-02" db="EMBL/GenBank/DDBJ databases">
        <title>de novo genome assembly of Solanum bulbocastanum strain 11H21.</title>
        <authorList>
            <person name="Hosaka A.J."/>
        </authorList>
    </citation>
    <scope>NUCLEOTIDE SEQUENCE [LARGE SCALE GENOMIC DNA]</scope>
    <source>
        <tissue evidence="6">Young leaves</tissue>
    </source>
</reference>
<protein>
    <submittedName>
        <fullName evidence="6">Uncharacterized protein</fullName>
    </submittedName>
</protein>
<evidence type="ECO:0000256" key="3">
    <source>
        <dbReference type="SAM" id="MobiDB-lite"/>
    </source>
</evidence>
<dbReference type="InterPro" id="IPR017930">
    <property type="entry name" value="Myb_dom"/>
</dbReference>
<feature type="domain" description="HTH myb-type" evidence="5">
    <location>
        <begin position="465"/>
        <end position="513"/>
    </location>
</feature>
<keyword evidence="7" id="KW-1185">Reference proteome</keyword>
<keyword evidence="2" id="KW-0539">Nucleus</keyword>
<feature type="compositionally biased region" description="Basic and acidic residues" evidence="3">
    <location>
        <begin position="93"/>
        <end position="102"/>
    </location>
</feature>
<comment type="subcellular location">
    <subcellularLocation>
        <location evidence="1">Nucleus</location>
    </subcellularLocation>
</comment>
<dbReference type="PANTHER" id="PTHR47430:SF3">
    <property type="entry name" value="CYCLIN-D-BINDING MYB-LIKE TRANSCRIPTION FACTOR 1"/>
    <property type="match status" value="1"/>
</dbReference>
<gene>
    <name evidence="6" type="ORF">RDI58_019283</name>
</gene>
<dbReference type="Pfam" id="PF13921">
    <property type="entry name" value="Myb_DNA-bind_6"/>
    <property type="match status" value="1"/>
</dbReference>
<organism evidence="6 7">
    <name type="scientific">Solanum bulbocastanum</name>
    <name type="common">Wild potato</name>
    <dbReference type="NCBI Taxonomy" id="147425"/>
    <lineage>
        <taxon>Eukaryota</taxon>
        <taxon>Viridiplantae</taxon>
        <taxon>Streptophyta</taxon>
        <taxon>Embryophyta</taxon>
        <taxon>Tracheophyta</taxon>
        <taxon>Spermatophyta</taxon>
        <taxon>Magnoliopsida</taxon>
        <taxon>eudicotyledons</taxon>
        <taxon>Gunneridae</taxon>
        <taxon>Pentapetalae</taxon>
        <taxon>asterids</taxon>
        <taxon>lamiids</taxon>
        <taxon>Solanales</taxon>
        <taxon>Solanaceae</taxon>
        <taxon>Solanoideae</taxon>
        <taxon>Solaneae</taxon>
        <taxon>Solanum</taxon>
    </lineage>
</organism>
<dbReference type="GO" id="GO:0000976">
    <property type="term" value="F:transcription cis-regulatory region binding"/>
    <property type="evidence" value="ECO:0007669"/>
    <property type="project" value="UniProtKB-ARBA"/>
</dbReference>
<dbReference type="PROSITE" id="PS51294">
    <property type="entry name" value="HTH_MYB"/>
    <property type="match status" value="1"/>
</dbReference>
<dbReference type="Proteomes" id="UP001371456">
    <property type="component" value="Unassembled WGS sequence"/>
</dbReference>
<feature type="compositionally biased region" description="Basic and acidic residues" evidence="3">
    <location>
        <begin position="57"/>
        <end position="86"/>
    </location>
</feature>
<feature type="region of interest" description="Disordered" evidence="3">
    <location>
        <begin position="153"/>
        <end position="175"/>
    </location>
</feature>
<dbReference type="GO" id="GO:0010597">
    <property type="term" value="P:green leaf volatile biosynthetic process"/>
    <property type="evidence" value="ECO:0007669"/>
    <property type="project" value="UniProtKB-ARBA"/>
</dbReference>
<dbReference type="PROSITE" id="PS50090">
    <property type="entry name" value="MYB_LIKE"/>
    <property type="match status" value="3"/>
</dbReference>